<dbReference type="Proteomes" id="UP000005439">
    <property type="component" value="Chromosome"/>
</dbReference>
<reference evidence="1 2" key="2">
    <citation type="journal article" date="2012" name="Stand. Genomic Sci.">
        <title>Complete genome sequence of the moderately thermophilic mineral-sulfide-oxidizing firmicute Sulfobacillus acidophilus type strain (NAL(T)).</title>
        <authorList>
            <person name="Anderson I."/>
            <person name="Chertkov O."/>
            <person name="Chen A."/>
            <person name="Saunders E."/>
            <person name="Lapidus A."/>
            <person name="Nolan M."/>
            <person name="Lucas S."/>
            <person name="Hammon N."/>
            <person name="Deshpande S."/>
            <person name="Cheng J.F."/>
            <person name="Han C."/>
            <person name="Tapia R."/>
            <person name="Goodwin L.A."/>
            <person name="Pitluck S."/>
            <person name="Liolios K."/>
            <person name="Pagani I."/>
            <person name="Ivanova N."/>
            <person name="Mikhailova N."/>
            <person name="Pati A."/>
            <person name="Palaniappan K."/>
            <person name="Land M."/>
            <person name="Pan C."/>
            <person name="Rohde M."/>
            <person name="Pukall R."/>
            <person name="Goker M."/>
            <person name="Detter J.C."/>
            <person name="Woyke T."/>
            <person name="Bristow J."/>
            <person name="Eisen J.A."/>
            <person name="Markowitz V."/>
            <person name="Hugenholtz P."/>
            <person name="Kyrpides N.C."/>
            <person name="Klenk H.P."/>
            <person name="Mavromatis K."/>
        </authorList>
    </citation>
    <scope>NUCLEOTIDE SEQUENCE [LARGE SCALE GENOMIC DNA]</scope>
    <source>
        <strain evidence="2">ATCC 700253 / DSM 10332 / NAL</strain>
    </source>
</reference>
<dbReference type="EMBL" id="CP003179">
    <property type="protein sequence ID" value="AEW04670.1"/>
    <property type="molecule type" value="Genomic_DNA"/>
</dbReference>
<organism evidence="1 2">
    <name type="scientific">Sulfobacillus acidophilus (strain ATCC 700253 / DSM 10332 / NAL)</name>
    <dbReference type="NCBI Taxonomy" id="679936"/>
    <lineage>
        <taxon>Bacteria</taxon>
        <taxon>Bacillati</taxon>
        <taxon>Bacillota</taxon>
        <taxon>Clostridia</taxon>
        <taxon>Eubacteriales</taxon>
        <taxon>Clostridiales Family XVII. Incertae Sedis</taxon>
        <taxon>Sulfobacillus</taxon>
    </lineage>
</organism>
<dbReference type="AlphaFoldDB" id="G8TUM3"/>
<evidence type="ECO:0000313" key="2">
    <source>
        <dbReference type="Proteomes" id="UP000005439"/>
    </source>
</evidence>
<protein>
    <submittedName>
        <fullName evidence="1">Uncharacterized protein</fullName>
    </submittedName>
</protein>
<gene>
    <name evidence="1" type="ordered locus">Sulac_1170</name>
</gene>
<name>G8TUM3_SULAD</name>
<sequence length="86" mass="10126">MPGNGMVYWSRFKLLRILLLIPMPFILSSHYSDRWIYVRFNAIQKQNKILLVEVVADARTQPHYVVTAYVTDYLHGVREDPIYVKG</sequence>
<dbReference type="STRING" id="679936.Sulac_1170"/>
<dbReference type="KEGG" id="sap:Sulac_1170"/>
<reference evidence="2" key="1">
    <citation type="submission" date="2011-12" db="EMBL/GenBank/DDBJ databases">
        <title>The complete genome of chromosome of Sulfobacillus acidophilus DSM 10332.</title>
        <authorList>
            <person name="Lucas S."/>
            <person name="Han J."/>
            <person name="Lapidus A."/>
            <person name="Bruce D."/>
            <person name="Goodwin L."/>
            <person name="Pitluck S."/>
            <person name="Peters L."/>
            <person name="Kyrpides N."/>
            <person name="Mavromatis K."/>
            <person name="Ivanova N."/>
            <person name="Mikhailova N."/>
            <person name="Chertkov O."/>
            <person name="Saunders E."/>
            <person name="Detter J.C."/>
            <person name="Tapia R."/>
            <person name="Han C."/>
            <person name="Land M."/>
            <person name="Hauser L."/>
            <person name="Markowitz V."/>
            <person name="Cheng J.-F."/>
            <person name="Hugenholtz P."/>
            <person name="Woyke T."/>
            <person name="Wu D."/>
            <person name="Pukall R."/>
            <person name="Gehrich-Schroeter G."/>
            <person name="Schneider S."/>
            <person name="Klenk H.-P."/>
            <person name="Eisen J.A."/>
        </authorList>
    </citation>
    <scope>NUCLEOTIDE SEQUENCE [LARGE SCALE GENOMIC DNA]</scope>
    <source>
        <strain evidence="2">ATCC 700253 / DSM 10332 / NAL</strain>
    </source>
</reference>
<proteinExistence type="predicted"/>
<evidence type="ECO:0000313" key="1">
    <source>
        <dbReference type="EMBL" id="AEW04670.1"/>
    </source>
</evidence>
<keyword evidence="2" id="KW-1185">Reference proteome</keyword>
<accession>G8TUM3</accession>
<dbReference type="HOGENOM" id="CLU_2496723_0_0_9"/>